<proteinExistence type="predicted"/>
<dbReference type="InterPro" id="IPR032720">
    <property type="entry name" value="Cys_rich_CWC"/>
</dbReference>
<dbReference type="Proteomes" id="UP000737113">
    <property type="component" value="Unassembled WGS sequence"/>
</dbReference>
<accession>A0A972FTF7</accession>
<dbReference type="Pfam" id="PF14375">
    <property type="entry name" value="Cys_rich_CWC"/>
    <property type="match status" value="1"/>
</dbReference>
<dbReference type="AlphaFoldDB" id="A0A972FTF7"/>
<name>A0A972FTF7_9GAMM</name>
<evidence type="ECO:0000313" key="2">
    <source>
        <dbReference type="Proteomes" id="UP000737113"/>
    </source>
</evidence>
<sequence length="76" mass="8295">MPLKERDSGAKFCPLCRQANHCAVLAGRGIEDCWCAQQTFPPLADAVKPVDAGACICEACLRRLRQEAASGYKRLD</sequence>
<dbReference type="EMBL" id="JAAXYH010000008">
    <property type="protein sequence ID" value="NMH65898.1"/>
    <property type="molecule type" value="Genomic_DNA"/>
</dbReference>
<keyword evidence="2" id="KW-1185">Reference proteome</keyword>
<organism evidence="1 2">
    <name type="scientific">Shewanella salipaludis</name>
    <dbReference type="NCBI Taxonomy" id="2723052"/>
    <lineage>
        <taxon>Bacteria</taxon>
        <taxon>Pseudomonadati</taxon>
        <taxon>Pseudomonadota</taxon>
        <taxon>Gammaproteobacteria</taxon>
        <taxon>Alteromonadales</taxon>
        <taxon>Shewanellaceae</taxon>
        <taxon>Shewanella</taxon>
    </lineage>
</organism>
<reference evidence="1" key="1">
    <citation type="submission" date="2020-04" db="EMBL/GenBank/DDBJ databases">
        <title>Description of Shewanella salipaludis sp. nov., isolated from a salt marsh.</title>
        <authorList>
            <person name="Park S."/>
            <person name="Yoon J.-H."/>
        </authorList>
    </citation>
    <scope>NUCLEOTIDE SEQUENCE</scope>
    <source>
        <strain evidence="1">SHSM-M6</strain>
    </source>
</reference>
<gene>
    <name evidence="1" type="ORF">HC757_12080</name>
</gene>
<protein>
    <submittedName>
        <fullName evidence="1">Cysteine-rich CWC family protein</fullName>
    </submittedName>
</protein>
<evidence type="ECO:0000313" key="1">
    <source>
        <dbReference type="EMBL" id="NMH65898.1"/>
    </source>
</evidence>
<comment type="caution">
    <text evidence="1">The sequence shown here is derived from an EMBL/GenBank/DDBJ whole genome shotgun (WGS) entry which is preliminary data.</text>
</comment>